<feature type="domain" description="Glycoside hydrolase family 3 N-terminal" evidence="4">
    <location>
        <begin position="60"/>
        <end position="380"/>
    </location>
</feature>
<dbReference type="InterPro" id="IPR036962">
    <property type="entry name" value="Glyco_hydro_3_N_sf"/>
</dbReference>
<proteinExistence type="inferred from homology"/>
<dbReference type="InterPro" id="IPR017853">
    <property type="entry name" value="GH"/>
</dbReference>
<accession>A0A4Y8IGE2</accession>
<dbReference type="Gene3D" id="3.20.20.300">
    <property type="entry name" value="Glycoside hydrolase, family 3, N-terminal domain"/>
    <property type="match status" value="1"/>
</dbReference>
<dbReference type="GO" id="GO:0005975">
    <property type="term" value="P:carbohydrate metabolic process"/>
    <property type="evidence" value="ECO:0007669"/>
    <property type="project" value="InterPro"/>
</dbReference>
<dbReference type="EC" id="3.2.1.52" evidence="5"/>
<evidence type="ECO:0000256" key="1">
    <source>
        <dbReference type="ARBA" id="ARBA00005336"/>
    </source>
</evidence>
<evidence type="ECO:0000256" key="3">
    <source>
        <dbReference type="ARBA" id="ARBA00023295"/>
    </source>
</evidence>
<dbReference type="SUPFAM" id="SSF51445">
    <property type="entry name" value="(Trans)glycosidases"/>
    <property type="match status" value="1"/>
</dbReference>
<keyword evidence="2 5" id="KW-0378">Hydrolase</keyword>
<dbReference type="NCBIfam" id="NF003740">
    <property type="entry name" value="PRK05337.1"/>
    <property type="match status" value="1"/>
</dbReference>
<dbReference type="InterPro" id="IPR019800">
    <property type="entry name" value="Glyco_hydro_3_AS"/>
</dbReference>
<gene>
    <name evidence="5" type="primary">nagZ</name>
    <name evidence="5" type="ORF">E3U55_13660</name>
</gene>
<dbReference type="InterPro" id="IPR050226">
    <property type="entry name" value="NagZ_Beta-hexosaminidase"/>
</dbReference>
<dbReference type="Proteomes" id="UP000297975">
    <property type="component" value="Unassembled WGS sequence"/>
</dbReference>
<dbReference type="AlphaFoldDB" id="A0A4Y8IGE2"/>
<comment type="similarity">
    <text evidence="1">Belongs to the glycosyl hydrolase 3 family.</text>
</comment>
<protein>
    <submittedName>
        <fullName evidence="5">Beta-N-acetylhexosaminidase</fullName>
        <ecNumber evidence="5">3.2.1.52</ecNumber>
    </submittedName>
</protein>
<dbReference type="EMBL" id="SOPW01000017">
    <property type="protein sequence ID" value="TFB14227.1"/>
    <property type="molecule type" value="Genomic_DNA"/>
</dbReference>
<dbReference type="GO" id="GO:0004563">
    <property type="term" value="F:beta-N-acetylhexosaminidase activity"/>
    <property type="evidence" value="ECO:0007669"/>
    <property type="project" value="UniProtKB-EC"/>
</dbReference>
<reference evidence="5 6" key="1">
    <citation type="submission" date="2019-03" db="EMBL/GenBank/DDBJ databases">
        <authorList>
            <person name="He R.-H."/>
        </authorList>
    </citation>
    <scope>NUCLEOTIDE SEQUENCE [LARGE SCALE GENOMIC DNA]</scope>
    <source>
        <strain evidence="6">SH 714</strain>
    </source>
</reference>
<sequence>MNKKHWTLAALVIVCLLLVITFSTNSEEEESFEYIKGFNDTYEETKQKIEIENESLDMSLDEKIGQLIMGGVSGTTLNDNDRSLIKDYHLGGVIFFSDNLNNPSQIASLVNDIKKTNSENPLPLLLGVDQEGGRVTRLPGIKSLPTNEKIGEVNDLEFTFDFGELLGKQLNAFGFNINFAPVLDINSNPNNTVIGDRAFGNTTEKVSNHGIQLMKGIESQQIIPVIKHFPGHGDTKADSHIELPVSRKSIEQLKELELKPFQNAIRDGADVVMIAHILYSKIDDSHPSSYSKPIITDLLREQLNYDGVVITDDMTMQAITKYVDIGQAAVKSIQAGSDIIMVAHDYNEITNAYNSIKKAVENGEITEERIDQSVKRIMQLKEKYKVSRKSVTEANINQLNEDINQLLNQGN</sequence>
<dbReference type="GO" id="GO:0009254">
    <property type="term" value="P:peptidoglycan turnover"/>
    <property type="evidence" value="ECO:0007669"/>
    <property type="project" value="TreeGrafter"/>
</dbReference>
<dbReference type="Pfam" id="PF00933">
    <property type="entry name" value="Glyco_hydro_3"/>
    <property type="match status" value="1"/>
</dbReference>
<dbReference type="RefSeq" id="WP_134341037.1">
    <property type="nucleotide sequence ID" value="NZ_SOPW01000017.1"/>
</dbReference>
<name>A0A4Y8IGE2_9BACI</name>
<dbReference type="OrthoDB" id="9805821at2"/>
<keyword evidence="3 5" id="KW-0326">Glycosidase</keyword>
<keyword evidence="6" id="KW-1185">Reference proteome</keyword>
<comment type="caution">
    <text evidence="5">The sequence shown here is derived from an EMBL/GenBank/DDBJ whole genome shotgun (WGS) entry which is preliminary data.</text>
</comment>
<dbReference type="PANTHER" id="PTHR30480">
    <property type="entry name" value="BETA-HEXOSAMINIDASE-RELATED"/>
    <property type="match status" value="1"/>
</dbReference>
<evidence type="ECO:0000256" key="2">
    <source>
        <dbReference type="ARBA" id="ARBA00022801"/>
    </source>
</evidence>
<dbReference type="InterPro" id="IPR001764">
    <property type="entry name" value="Glyco_hydro_3_N"/>
</dbReference>
<evidence type="ECO:0000259" key="4">
    <source>
        <dbReference type="Pfam" id="PF00933"/>
    </source>
</evidence>
<dbReference type="PROSITE" id="PS00775">
    <property type="entry name" value="GLYCOSYL_HYDROL_F3"/>
    <property type="match status" value="1"/>
</dbReference>
<evidence type="ECO:0000313" key="6">
    <source>
        <dbReference type="Proteomes" id="UP000297975"/>
    </source>
</evidence>
<organism evidence="5 6">
    <name type="scientific">Filobacillus milosensis</name>
    <dbReference type="NCBI Taxonomy" id="94137"/>
    <lineage>
        <taxon>Bacteria</taxon>
        <taxon>Bacillati</taxon>
        <taxon>Bacillota</taxon>
        <taxon>Bacilli</taxon>
        <taxon>Bacillales</taxon>
        <taxon>Bacillaceae</taxon>
        <taxon>Filobacillus</taxon>
    </lineage>
</organism>
<evidence type="ECO:0000313" key="5">
    <source>
        <dbReference type="EMBL" id="TFB14227.1"/>
    </source>
</evidence>
<dbReference type="PANTHER" id="PTHR30480:SF16">
    <property type="entry name" value="GLYCOSIDE HYDROLASE FAMILY 3 DOMAIN PROTEIN"/>
    <property type="match status" value="1"/>
</dbReference>